<keyword evidence="3" id="KW-1185">Reference proteome</keyword>
<dbReference type="Proteomes" id="UP001239994">
    <property type="component" value="Unassembled WGS sequence"/>
</dbReference>
<organism evidence="2 3">
    <name type="scientific">Electrophorus voltai</name>
    <dbReference type="NCBI Taxonomy" id="2609070"/>
    <lineage>
        <taxon>Eukaryota</taxon>
        <taxon>Metazoa</taxon>
        <taxon>Chordata</taxon>
        <taxon>Craniata</taxon>
        <taxon>Vertebrata</taxon>
        <taxon>Euteleostomi</taxon>
        <taxon>Actinopterygii</taxon>
        <taxon>Neopterygii</taxon>
        <taxon>Teleostei</taxon>
        <taxon>Ostariophysi</taxon>
        <taxon>Gymnotiformes</taxon>
        <taxon>Gymnotoidei</taxon>
        <taxon>Gymnotidae</taxon>
        <taxon>Electrophorus</taxon>
    </lineage>
</organism>
<feature type="compositionally biased region" description="Basic and acidic residues" evidence="1">
    <location>
        <begin position="246"/>
        <end position="276"/>
    </location>
</feature>
<proteinExistence type="predicted"/>
<dbReference type="AlphaFoldDB" id="A0AAD9E563"/>
<reference evidence="2" key="1">
    <citation type="submission" date="2023-03" db="EMBL/GenBank/DDBJ databases">
        <title>Electrophorus voltai genome.</title>
        <authorList>
            <person name="Bian C."/>
        </authorList>
    </citation>
    <scope>NUCLEOTIDE SEQUENCE</scope>
    <source>
        <strain evidence="2">CB-2022</strain>
        <tissue evidence="2">Muscle</tissue>
    </source>
</reference>
<feature type="region of interest" description="Disordered" evidence="1">
    <location>
        <begin position="204"/>
        <end position="302"/>
    </location>
</feature>
<dbReference type="EMBL" id="JAROKS010000003">
    <property type="protein sequence ID" value="KAK1804813.1"/>
    <property type="molecule type" value="Genomic_DNA"/>
</dbReference>
<accession>A0AAD9E563</accession>
<feature type="region of interest" description="Disordered" evidence="1">
    <location>
        <begin position="42"/>
        <end position="62"/>
    </location>
</feature>
<feature type="compositionally biased region" description="Basic and acidic residues" evidence="1">
    <location>
        <begin position="283"/>
        <end position="295"/>
    </location>
</feature>
<evidence type="ECO:0000313" key="2">
    <source>
        <dbReference type="EMBL" id="KAK1804813.1"/>
    </source>
</evidence>
<comment type="caution">
    <text evidence="2">The sequence shown here is derived from an EMBL/GenBank/DDBJ whole genome shotgun (WGS) entry which is preliminary data.</text>
</comment>
<sequence length="302" mass="33319">MKGASAGEQIQLVQGTHAGITCFSGNIGRDEMASGREEIDETFPALPRDGPESPGKEKKDSLVRNKPFTKMFTVAAKVDVYTLAKIAGSDPRKLTLTCLATGFYHKDTMMSVRKDTTTLPEVIMSLGIRFSDDVNVLLMTYKALSGLAPQYLSKLLRTGGNTEQCHEFSSCLCSALLVAGNSMVSLTSGISMLDVFCSTDAMQDETPTGAERERCGAGTGPRRGTDRAETGHDKEQAPVQKRPKTQKQEPQTHKPGKQEQKQQNKDQKWTRKREQEQNPQQKQTEDDKSARRQAEETTNDEV</sequence>
<feature type="compositionally biased region" description="Basic and acidic residues" evidence="1">
    <location>
        <begin position="223"/>
        <end position="236"/>
    </location>
</feature>
<protein>
    <submittedName>
        <fullName evidence="2">Uncharacterized protein</fullName>
    </submittedName>
</protein>
<gene>
    <name evidence="2" type="ORF">P4O66_003655</name>
</gene>
<evidence type="ECO:0000313" key="3">
    <source>
        <dbReference type="Proteomes" id="UP001239994"/>
    </source>
</evidence>
<evidence type="ECO:0000256" key="1">
    <source>
        <dbReference type="SAM" id="MobiDB-lite"/>
    </source>
</evidence>
<feature type="compositionally biased region" description="Basic and acidic residues" evidence="1">
    <location>
        <begin position="49"/>
        <end position="62"/>
    </location>
</feature>
<name>A0AAD9E563_9TELE</name>